<sequence length="852" mass="93409">MNRIPSALRHATRLQAQHRRLDRVRHYSQQNETTVLEWLVHRVKVPKGFENFFPKNNKGGSSVPKNTKNPKNGSKTDKPKAGSAAKPDAKKTEENPFAKFSKQRNSSGGGGNNNSQNNGDKQNQWGASLATMGLLGLFLILNDNEADGREVTWSEFRNFMLEPNIVEKVVIIPNKNIARITLQPGAQYNKQKATAVNGTNINSGGGFHNRNSDHQWGDDATIMEMSPASTSTNNSGMMTRSGSNANAHANSSGVGHFSNTYYITISTPEAFERKLEDTQRHMQRPERHFLPVTYLNETTVSDVVKAVYPLLMIGGVIWMMRGNMGAGQGGGGMGGIFRVGKSTAKSIKAEDVSVKFKDVAGCDEAKKEVMEFVSFLSDPLKFQKLGAKIPKGALLCGPPGTGKTLLAKAVAGEANVPFFTISGSDFIEMFVGVGPARVRDLFSTARQNSPCIVFIDEIDAVGRKRSKSGFGGGNDERENTLNQLLVEMDGFSTNDTASKQGQVVVLAGTNRADILDSALLRPGRFDRQITIDRPDLKGRTQIFNVHLQNITLNEEIETDSIARRLAALTPGFAGADISNIVNEAAIQAARRNANFVDMVDFEKAIDRSIGGLESNKIISKHELQVVAHHEAGHAIAGWFLEHCDPLLKVTIVPRSNGALGFAQYLPKEVYLRTEDQIMDSVCMALAGRAAEEVFFNKVTTGASDDLRKVTQMVYQTIQVFGMNERIGQLAFPKEDNGGMMPQERSYSDATAQAMDEEAKAIVDKAYERTLDLMRKHKEDVEKVATLLLDKETITRDDIEDLVGKRPFEDQDDGGYREFVQNLKRNESATATEENEGEEDATPTTGGANPGLI</sequence>
<dbReference type="InterPro" id="IPR027417">
    <property type="entry name" value="P-loop_NTPase"/>
</dbReference>
<dbReference type="PANTHER" id="PTHR43655">
    <property type="entry name" value="ATP-DEPENDENT PROTEASE"/>
    <property type="match status" value="1"/>
</dbReference>
<dbReference type="CDD" id="cd19501">
    <property type="entry name" value="RecA-like_FtsH"/>
    <property type="match status" value="1"/>
</dbReference>
<comment type="subcellular location">
    <subcellularLocation>
        <location evidence="2">Mitochondrion membrane</location>
        <topology evidence="2">Multi-pass membrane protein</topology>
    </subcellularLocation>
</comment>
<feature type="region of interest" description="Disordered" evidence="16">
    <location>
        <begin position="804"/>
        <end position="852"/>
    </location>
</feature>
<dbReference type="InterPro" id="IPR037219">
    <property type="entry name" value="Peptidase_M41-like"/>
</dbReference>
<dbReference type="Gene3D" id="3.40.1690.20">
    <property type="match status" value="1"/>
</dbReference>
<dbReference type="Pfam" id="PF00004">
    <property type="entry name" value="AAA"/>
    <property type="match status" value="1"/>
</dbReference>
<dbReference type="GO" id="GO:0004176">
    <property type="term" value="F:ATP-dependent peptidase activity"/>
    <property type="evidence" value="ECO:0007669"/>
    <property type="project" value="InterPro"/>
</dbReference>
<dbReference type="InterPro" id="IPR003959">
    <property type="entry name" value="ATPase_AAA_core"/>
</dbReference>
<evidence type="ECO:0000256" key="13">
    <source>
        <dbReference type="ARBA" id="ARBA00023049"/>
    </source>
</evidence>
<keyword evidence="5" id="KW-0645">Protease</keyword>
<evidence type="ECO:0000256" key="7">
    <source>
        <dbReference type="ARBA" id="ARBA00022723"/>
    </source>
</evidence>
<comment type="similarity">
    <text evidence="4">In the N-terminal section; belongs to the AAA ATPase family.</text>
</comment>
<evidence type="ECO:0000256" key="11">
    <source>
        <dbReference type="ARBA" id="ARBA00022840"/>
    </source>
</evidence>
<dbReference type="NCBIfam" id="TIGR01241">
    <property type="entry name" value="FtsH_fam"/>
    <property type="match status" value="1"/>
</dbReference>
<evidence type="ECO:0000256" key="5">
    <source>
        <dbReference type="ARBA" id="ARBA00022670"/>
    </source>
</evidence>
<evidence type="ECO:0000313" key="18">
    <source>
        <dbReference type="EMBL" id="CAD9556462.1"/>
    </source>
</evidence>
<dbReference type="Gene3D" id="1.20.58.760">
    <property type="entry name" value="Peptidase M41"/>
    <property type="match status" value="1"/>
</dbReference>
<evidence type="ECO:0000256" key="8">
    <source>
        <dbReference type="ARBA" id="ARBA00022741"/>
    </source>
</evidence>
<dbReference type="InterPro" id="IPR005936">
    <property type="entry name" value="FtsH"/>
</dbReference>
<reference evidence="18" key="1">
    <citation type="submission" date="2021-01" db="EMBL/GenBank/DDBJ databases">
        <authorList>
            <person name="Corre E."/>
            <person name="Pelletier E."/>
            <person name="Niang G."/>
            <person name="Scheremetjew M."/>
            <person name="Finn R."/>
            <person name="Kale V."/>
            <person name="Holt S."/>
            <person name="Cochrane G."/>
            <person name="Meng A."/>
            <person name="Brown T."/>
            <person name="Cohen L."/>
        </authorList>
    </citation>
    <scope>NUCLEOTIDE SEQUENCE</scope>
    <source>
        <strain evidence="18">B650</strain>
    </source>
</reference>
<dbReference type="HAMAP" id="MF_01458">
    <property type="entry name" value="FtsH"/>
    <property type="match status" value="1"/>
</dbReference>
<accession>A0A7S2NRJ4</accession>
<comment type="similarity">
    <text evidence="3">In the C-terminal section; belongs to the peptidase M41 family.</text>
</comment>
<dbReference type="InterPro" id="IPR011546">
    <property type="entry name" value="Pept_M41_FtsH_extracell"/>
</dbReference>
<feature type="region of interest" description="Disordered" evidence="16">
    <location>
        <begin position="49"/>
        <end position="124"/>
    </location>
</feature>
<keyword evidence="7" id="KW-0479">Metal-binding</keyword>
<keyword evidence="10" id="KW-0862">Zinc</keyword>
<dbReference type="InterPro" id="IPR050928">
    <property type="entry name" value="ATP-dep_Zn_Metalloprotease"/>
</dbReference>
<evidence type="ECO:0000256" key="16">
    <source>
        <dbReference type="SAM" id="MobiDB-lite"/>
    </source>
</evidence>
<organism evidence="18">
    <name type="scientific">Leptocylindrus danicus</name>
    <dbReference type="NCBI Taxonomy" id="163516"/>
    <lineage>
        <taxon>Eukaryota</taxon>
        <taxon>Sar</taxon>
        <taxon>Stramenopiles</taxon>
        <taxon>Ochrophyta</taxon>
        <taxon>Bacillariophyta</taxon>
        <taxon>Coscinodiscophyceae</taxon>
        <taxon>Chaetocerotophycidae</taxon>
        <taxon>Leptocylindrales</taxon>
        <taxon>Leptocylindraceae</taxon>
        <taxon>Leptocylindrus</taxon>
    </lineage>
</organism>
<evidence type="ECO:0000256" key="12">
    <source>
        <dbReference type="ARBA" id="ARBA00022989"/>
    </source>
</evidence>
<dbReference type="Gene3D" id="1.10.8.60">
    <property type="match status" value="1"/>
</dbReference>
<dbReference type="InterPro" id="IPR003593">
    <property type="entry name" value="AAA+_ATPase"/>
</dbReference>
<keyword evidence="11" id="KW-0067">ATP-binding</keyword>
<proteinExistence type="inferred from homology"/>
<dbReference type="GO" id="GO:0005524">
    <property type="term" value="F:ATP binding"/>
    <property type="evidence" value="ECO:0007669"/>
    <property type="project" value="UniProtKB-KW"/>
</dbReference>
<evidence type="ECO:0000256" key="10">
    <source>
        <dbReference type="ARBA" id="ARBA00022833"/>
    </source>
</evidence>
<keyword evidence="12" id="KW-1133">Transmembrane helix</keyword>
<dbReference type="Gene3D" id="3.40.50.300">
    <property type="entry name" value="P-loop containing nucleotide triphosphate hydrolases"/>
    <property type="match status" value="1"/>
</dbReference>
<name>A0A7S2NRJ4_9STRA</name>
<evidence type="ECO:0000256" key="1">
    <source>
        <dbReference type="ARBA" id="ARBA00001947"/>
    </source>
</evidence>
<dbReference type="SUPFAM" id="SSF52540">
    <property type="entry name" value="P-loop containing nucleoside triphosphate hydrolases"/>
    <property type="match status" value="1"/>
</dbReference>
<dbReference type="InterPro" id="IPR041569">
    <property type="entry name" value="AAA_lid_3"/>
</dbReference>
<evidence type="ECO:0000256" key="3">
    <source>
        <dbReference type="ARBA" id="ARBA00010044"/>
    </source>
</evidence>
<dbReference type="FunFam" id="1.10.8.60:FF:000019">
    <property type="entry name" value="AFG3-like AAA ATPase 2"/>
    <property type="match status" value="1"/>
</dbReference>
<keyword evidence="8" id="KW-0547">Nucleotide-binding</keyword>
<dbReference type="PANTHER" id="PTHR43655:SF2">
    <property type="entry name" value="AFG3 LIKE MATRIX AAA PEPTIDASE SUBUNIT 2, ISOFORM A"/>
    <property type="match status" value="1"/>
</dbReference>
<dbReference type="GO" id="GO:0004222">
    <property type="term" value="F:metalloendopeptidase activity"/>
    <property type="evidence" value="ECO:0007669"/>
    <property type="project" value="InterPro"/>
</dbReference>
<evidence type="ECO:0000256" key="15">
    <source>
        <dbReference type="ARBA" id="ARBA00023136"/>
    </source>
</evidence>
<dbReference type="FunFam" id="1.20.58.760:FF:000003">
    <property type="entry name" value="AFG3-like AAA ATPase 2"/>
    <property type="match status" value="1"/>
</dbReference>
<protein>
    <recommendedName>
        <fullName evidence="17">AAA+ ATPase domain-containing protein</fullName>
    </recommendedName>
</protein>
<feature type="compositionally biased region" description="Polar residues" evidence="16">
    <location>
        <begin position="58"/>
        <end position="73"/>
    </location>
</feature>
<keyword evidence="15" id="KW-0472">Membrane</keyword>
<dbReference type="Pfam" id="PF06480">
    <property type="entry name" value="FtsH_ext"/>
    <property type="match status" value="1"/>
</dbReference>
<dbReference type="InterPro" id="IPR000642">
    <property type="entry name" value="Peptidase_M41"/>
</dbReference>
<keyword evidence="14" id="KW-0496">Mitochondrion</keyword>
<dbReference type="Pfam" id="PF01434">
    <property type="entry name" value="Peptidase_M41"/>
    <property type="match status" value="1"/>
</dbReference>
<feature type="compositionally biased region" description="Low complexity" evidence="16">
    <location>
        <begin position="113"/>
        <end position="124"/>
    </location>
</feature>
<evidence type="ECO:0000256" key="4">
    <source>
        <dbReference type="ARBA" id="ARBA00010550"/>
    </source>
</evidence>
<evidence type="ECO:0000256" key="2">
    <source>
        <dbReference type="ARBA" id="ARBA00004225"/>
    </source>
</evidence>
<feature type="compositionally biased region" description="Basic and acidic residues" evidence="16">
    <location>
        <begin position="87"/>
        <end position="96"/>
    </location>
</feature>
<dbReference type="PROSITE" id="PS00674">
    <property type="entry name" value="AAA"/>
    <property type="match status" value="1"/>
</dbReference>
<evidence type="ECO:0000256" key="14">
    <source>
        <dbReference type="ARBA" id="ARBA00023128"/>
    </source>
</evidence>
<dbReference type="SUPFAM" id="SSF140990">
    <property type="entry name" value="FtsH protease domain-like"/>
    <property type="match status" value="1"/>
</dbReference>
<dbReference type="GO" id="GO:0034982">
    <property type="term" value="P:mitochondrial protein processing"/>
    <property type="evidence" value="ECO:0007669"/>
    <property type="project" value="TreeGrafter"/>
</dbReference>
<dbReference type="SMART" id="SM00382">
    <property type="entry name" value="AAA"/>
    <property type="match status" value="1"/>
</dbReference>
<dbReference type="AlphaFoldDB" id="A0A7S2NRJ4"/>
<gene>
    <name evidence="18" type="ORF">LDAN0321_LOCUS844</name>
</gene>
<dbReference type="Pfam" id="PF17862">
    <property type="entry name" value="AAA_lid_3"/>
    <property type="match status" value="1"/>
</dbReference>
<dbReference type="FunFam" id="3.40.50.300:FF:000001">
    <property type="entry name" value="ATP-dependent zinc metalloprotease FtsH"/>
    <property type="match status" value="1"/>
</dbReference>
<keyword evidence="13" id="KW-0482">Metalloprotease</keyword>
<comment type="cofactor">
    <cofactor evidence="1">
        <name>Zn(2+)</name>
        <dbReference type="ChEBI" id="CHEBI:29105"/>
    </cofactor>
</comment>
<evidence type="ECO:0000256" key="9">
    <source>
        <dbReference type="ARBA" id="ARBA00022801"/>
    </source>
</evidence>
<evidence type="ECO:0000256" key="6">
    <source>
        <dbReference type="ARBA" id="ARBA00022692"/>
    </source>
</evidence>
<keyword evidence="6" id="KW-0812">Transmembrane</keyword>
<keyword evidence="9" id="KW-0378">Hydrolase</keyword>
<dbReference type="EMBL" id="HBGY01001224">
    <property type="protein sequence ID" value="CAD9556462.1"/>
    <property type="molecule type" value="Transcribed_RNA"/>
</dbReference>
<dbReference type="GO" id="GO:0016887">
    <property type="term" value="F:ATP hydrolysis activity"/>
    <property type="evidence" value="ECO:0007669"/>
    <property type="project" value="InterPro"/>
</dbReference>
<feature type="domain" description="AAA+ ATPase" evidence="17">
    <location>
        <begin position="389"/>
        <end position="535"/>
    </location>
</feature>
<dbReference type="GO" id="GO:0005745">
    <property type="term" value="C:m-AAA complex"/>
    <property type="evidence" value="ECO:0007669"/>
    <property type="project" value="TreeGrafter"/>
</dbReference>
<dbReference type="GO" id="GO:0008270">
    <property type="term" value="F:zinc ion binding"/>
    <property type="evidence" value="ECO:0007669"/>
    <property type="project" value="InterPro"/>
</dbReference>
<evidence type="ECO:0000259" key="17">
    <source>
        <dbReference type="SMART" id="SM00382"/>
    </source>
</evidence>
<dbReference type="InterPro" id="IPR003960">
    <property type="entry name" value="ATPase_AAA_CS"/>
</dbReference>